<evidence type="ECO:0000313" key="1">
    <source>
        <dbReference type="EMBL" id="MFD1527265.1"/>
    </source>
</evidence>
<gene>
    <name evidence="1" type="ORF">ACFR9S_13350</name>
</gene>
<dbReference type="AlphaFoldDB" id="A0ABD6B9H4"/>
<organism evidence="1 2">
    <name type="scientific">Halolamina salina</name>
    <dbReference type="NCBI Taxonomy" id="1220023"/>
    <lineage>
        <taxon>Archaea</taxon>
        <taxon>Methanobacteriati</taxon>
        <taxon>Methanobacteriota</taxon>
        <taxon>Stenosarchaea group</taxon>
        <taxon>Halobacteria</taxon>
        <taxon>Halobacteriales</taxon>
        <taxon>Haloferacaceae</taxon>
    </lineage>
</organism>
<accession>A0ABD6B9H4</accession>
<keyword evidence="2" id="KW-1185">Reference proteome</keyword>
<evidence type="ECO:0000313" key="2">
    <source>
        <dbReference type="Proteomes" id="UP001597111"/>
    </source>
</evidence>
<dbReference type="InterPro" id="IPR058821">
    <property type="entry name" value="Double_WHD-containing_halo"/>
</dbReference>
<dbReference type="RefSeq" id="WP_379733375.1">
    <property type="nucleotide sequence ID" value="NZ_JBHSWZ010000671.1"/>
</dbReference>
<sequence length="161" mass="18540">MRLKPLPEAPTDLDAVADAQSAVPLVPGSENDCCARLMRREGHESRDVARTWLTFLRALELVVETDSGFKRTQREPTPENIRESFRERVFGASETLSVLQDAGEPLHAEAVFDRLRDTVPGWERERRRQWVDHWTDRTERLLDWLVLLDLAERTDDGYVAA</sequence>
<proteinExistence type="predicted"/>
<reference evidence="1 2" key="1">
    <citation type="journal article" date="2019" name="Int. J. Syst. Evol. Microbiol.">
        <title>The Global Catalogue of Microorganisms (GCM) 10K type strain sequencing project: providing services to taxonomists for standard genome sequencing and annotation.</title>
        <authorList>
            <consortium name="The Broad Institute Genomics Platform"/>
            <consortium name="The Broad Institute Genome Sequencing Center for Infectious Disease"/>
            <person name="Wu L."/>
            <person name="Ma J."/>
        </authorList>
    </citation>
    <scope>NUCLEOTIDE SEQUENCE [LARGE SCALE GENOMIC DNA]</scope>
    <source>
        <strain evidence="1 2">CGMCC 1.12285</strain>
    </source>
</reference>
<protein>
    <submittedName>
        <fullName evidence="1">Uncharacterized protein</fullName>
    </submittedName>
</protein>
<comment type="caution">
    <text evidence="1">The sequence shown here is derived from an EMBL/GenBank/DDBJ whole genome shotgun (WGS) entry which is preliminary data.</text>
</comment>
<dbReference type="Proteomes" id="UP001597111">
    <property type="component" value="Unassembled WGS sequence"/>
</dbReference>
<dbReference type="Pfam" id="PF25947">
    <property type="entry name" value="WHD_halo_double"/>
    <property type="match status" value="1"/>
</dbReference>
<dbReference type="EMBL" id="JBHUDH010000171">
    <property type="protein sequence ID" value="MFD1527265.1"/>
    <property type="molecule type" value="Genomic_DNA"/>
</dbReference>
<name>A0ABD6B9H4_9EURY</name>